<sequence>MSTYLQLCSKTRQNMRVSGATISTVAAQTGELKRVIDWVADAWSDIQLRYIDWRWMRSRFTVNTVASTDTYAYGSVTDSRLNALIDRFSRWIILDDRGFSNITMFLTSSGVAGERYLIYLPWSDFRYIYKRGMQSTITGVPAHFTIDPDNNLVLGPNPNDIYTVRGEYQMSPQVLSLDADVPEMPAQFHDLIMYRTMEKISTDLVAPEKLERAVKEGNRIMRALEQNQRPIIGIGGPLA</sequence>
<gene>
    <name evidence="1" type="ORF">GALL_153360</name>
</gene>
<evidence type="ECO:0000313" key="1">
    <source>
        <dbReference type="EMBL" id="OIR02622.1"/>
    </source>
</evidence>
<reference evidence="1" key="1">
    <citation type="submission" date="2016-10" db="EMBL/GenBank/DDBJ databases">
        <title>Sequence of Gallionella enrichment culture.</title>
        <authorList>
            <person name="Poehlein A."/>
            <person name="Muehling M."/>
            <person name="Daniel R."/>
        </authorList>
    </citation>
    <scope>NUCLEOTIDE SEQUENCE</scope>
</reference>
<dbReference type="EMBL" id="MLJW01000073">
    <property type="protein sequence ID" value="OIR02622.1"/>
    <property type="molecule type" value="Genomic_DNA"/>
</dbReference>
<proteinExistence type="predicted"/>
<organism evidence="1">
    <name type="scientific">mine drainage metagenome</name>
    <dbReference type="NCBI Taxonomy" id="410659"/>
    <lineage>
        <taxon>unclassified sequences</taxon>
        <taxon>metagenomes</taxon>
        <taxon>ecological metagenomes</taxon>
    </lineage>
</organism>
<dbReference type="AlphaFoldDB" id="A0A1J5SRB8"/>
<name>A0A1J5SRB8_9ZZZZ</name>
<accession>A0A1J5SRB8</accession>
<protein>
    <submittedName>
        <fullName evidence="1">Uncharacterized protein</fullName>
    </submittedName>
</protein>
<dbReference type="Pfam" id="PF24175">
    <property type="entry name" value="SU10_adaptor"/>
    <property type="match status" value="1"/>
</dbReference>
<dbReference type="InterPro" id="IPR056209">
    <property type="entry name" value="SU10_adaptor"/>
</dbReference>
<comment type="caution">
    <text evidence="1">The sequence shown here is derived from an EMBL/GenBank/DDBJ whole genome shotgun (WGS) entry which is preliminary data.</text>
</comment>